<name>A0ABU0BMW9_9HYPH</name>
<reference evidence="1 2" key="1">
    <citation type="submission" date="2023-07" db="EMBL/GenBank/DDBJ databases">
        <title>Genomic Encyclopedia of Type Strains, Phase IV (KMG-IV): sequencing the most valuable type-strain genomes for metagenomic binning, comparative biology and taxonomic classification.</title>
        <authorList>
            <person name="Goeker M."/>
        </authorList>
    </citation>
    <scope>NUCLEOTIDE SEQUENCE [LARGE SCALE GENOMIC DNA]</scope>
    <source>
        <strain evidence="1 2">DSM 1112</strain>
    </source>
</reference>
<dbReference type="InterPro" id="IPR053745">
    <property type="entry name" value="Viral_Tail_Comp_sf"/>
</dbReference>
<dbReference type="EMBL" id="JAUSVF010000001">
    <property type="protein sequence ID" value="MDQ0319604.1"/>
    <property type="molecule type" value="Genomic_DNA"/>
</dbReference>
<evidence type="ECO:0008006" key="3">
    <source>
        <dbReference type="Google" id="ProtNLM"/>
    </source>
</evidence>
<sequence>MSASAALQKAIYLRLQGDAALVALVGADGVRDRVVTGAQRPFVQIASLESRDASTASETGEEHLVTLEVRTGEGGNREAQVIASRVRSLLDDTALELDGFVLVGIAHRRTRIGRDANAKGHLAEMVFRAVTEPE</sequence>
<dbReference type="RefSeq" id="WP_307228640.1">
    <property type="nucleotide sequence ID" value="NZ_JAUSVF010000001.1"/>
</dbReference>
<organism evidence="1 2">
    <name type="scientific">Pararhizobium capsulatum DSM 1112</name>
    <dbReference type="NCBI Taxonomy" id="1121113"/>
    <lineage>
        <taxon>Bacteria</taxon>
        <taxon>Pseudomonadati</taxon>
        <taxon>Pseudomonadota</taxon>
        <taxon>Alphaproteobacteria</taxon>
        <taxon>Hyphomicrobiales</taxon>
        <taxon>Rhizobiaceae</taxon>
        <taxon>Rhizobium/Agrobacterium group</taxon>
        <taxon>Pararhizobium</taxon>
    </lineage>
</organism>
<evidence type="ECO:0000313" key="1">
    <source>
        <dbReference type="EMBL" id="MDQ0319604.1"/>
    </source>
</evidence>
<dbReference type="InterPro" id="IPR021508">
    <property type="entry name" value="Gp17-like"/>
</dbReference>
<comment type="caution">
    <text evidence="1">The sequence shown here is derived from an EMBL/GenBank/DDBJ whole genome shotgun (WGS) entry which is preliminary data.</text>
</comment>
<keyword evidence="2" id="KW-1185">Reference proteome</keyword>
<evidence type="ECO:0000313" key="2">
    <source>
        <dbReference type="Proteomes" id="UP001230207"/>
    </source>
</evidence>
<proteinExistence type="predicted"/>
<dbReference type="Gene3D" id="3.30.2000.30">
    <property type="match status" value="1"/>
</dbReference>
<gene>
    <name evidence="1" type="ORF">QO002_001742</name>
</gene>
<dbReference type="Pfam" id="PF11367">
    <property type="entry name" value="Tail_completion_gp17"/>
    <property type="match status" value="1"/>
</dbReference>
<accession>A0ABU0BMW9</accession>
<dbReference type="Proteomes" id="UP001230207">
    <property type="component" value="Unassembled WGS sequence"/>
</dbReference>
<protein>
    <recommendedName>
        <fullName evidence="3">DUF3168 domain-containing protein</fullName>
    </recommendedName>
</protein>